<keyword evidence="2" id="KW-1185">Reference proteome</keyword>
<sequence>MHSVLHRWCGQLVEGEERYELGCLAASIVASNVPNELEAEFWTKRKRMLAHATNVSRWIVGADSSEDKAGTGTIQSWMYYNLGYLFAGEDQLKEAEA</sequence>
<protein>
    <submittedName>
        <fullName evidence="1">Uncharacterized protein</fullName>
    </submittedName>
</protein>
<evidence type="ECO:0000313" key="1">
    <source>
        <dbReference type="EMBL" id="PSN58900.1"/>
    </source>
</evidence>
<name>A0A2T2N0C8_CORCC</name>
<proteinExistence type="predicted"/>
<feature type="non-terminal residue" evidence="1">
    <location>
        <position position="97"/>
    </location>
</feature>
<accession>A0A2T2N0C8</accession>
<organism evidence="1 2">
    <name type="scientific">Corynespora cassiicola Philippines</name>
    <dbReference type="NCBI Taxonomy" id="1448308"/>
    <lineage>
        <taxon>Eukaryota</taxon>
        <taxon>Fungi</taxon>
        <taxon>Dikarya</taxon>
        <taxon>Ascomycota</taxon>
        <taxon>Pezizomycotina</taxon>
        <taxon>Dothideomycetes</taxon>
        <taxon>Pleosporomycetidae</taxon>
        <taxon>Pleosporales</taxon>
        <taxon>Corynesporascaceae</taxon>
        <taxon>Corynespora</taxon>
    </lineage>
</organism>
<dbReference type="STRING" id="1448308.A0A2T2N0C8"/>
<dbReference type="EMBL" id="KZ678181">
    <property type="protein sequence ID" value="PSN58900.1"/>
    <property type="molecule type" value="Genomic_DNA"/>
</dbReference>
<dbReference type="Proteomes" id="UP000240883">
    <property type="component" value="Unassembled WGS sequence"/>
</dbReference>
<dbReference type="OrthoDB" id="1658288at2759"/>
<reference evidence="1 2" key="1">
    <citation type="journal article" date="2018" name="Front. Microbiol.">
        <title>Genome-Wide Analysis of Corynespora cassiicola Leaf Fall Disease Putative Effectors.</title>
        <authorList>
            <person name="Lopez D."/>
            <person name="Ribeiro S."/>
            <person name="Label P."/>
            <person name="Fumanal B."/>
            <person name="Venisse J.S."/>
            <person name="Kohler A."/>
            <person name="de Oliveira R.R."/>
            <person name="Labutti K."/>
            <person name="Lipzen A."/>
            <person name="Lail K."/>
            <person name="Bauer D."/>
            <person name="Ohm R.A."/>
            <person name="Barry K.W."/>
            <person name="Spatafora J."/>
            <person name="Grigoriev I.V."/>
            <person name="Martin F.M."/>
            <person name="Pujade-Renaud V."/>
        </authorList>
    </citation>
    <scope>NUCLEOTIDE SEQUENCE [LARGE SCALE GENOMIC DNA]</scope>
    <source>
        <strain evidence="1 2">Philippines</strain>
    </source>
</reference>
<gene>
    <name evidence="1" type="ORF">BS50DRAFT_641396</name>
</gene>
<dbReference type="AlphaFoldDB" id="A0A2T2N0C8"/>
<evidence type="ECO:0000313" key="2">
    <source>
        <dbReference type="Proteomes" id="UP000240883"/>
    </source>
</evidence>